<gene>
    <name evidence="1" type="ORF">ABUE31_19890</name>
</gene>
<accession>A0ABV3R5M4</accession>
<evidence type="ECO:0008006" key="3">
    <source>
        <dbReference type="Google" id="ProtNLM"/>
    </source>
</evidence>
<comment type="caution">
    <text evidence="1">The sequence shown here is derived from an EMBL/GenBank/DDBJ whole genome shotgun (WGS) entry which is preliminary data.</text>
</comment>
<organism evidence="1 2">
    <name type="scientific">Mesorhizobium marinum</name>
    <dbReference type="NCBI Taxonomy" id="3228790"/>
    <lineage>
        <taxon>Bacteria</taxon>
        <taxon>Pseudomonadati</taxon>
        <taxon>Pseudomonadota</taxon>
        <taxon>Alphaproteobacteria</taxon>
        <taxon>Hyphomicrobiales</taxon>
        <taxon>Phyllobacteriaceae</taxon>
        <taxon>Mesorhizobium</taxon>
    </lineage>
</organism>
<reference evidence="1 2" key="1">
    <citation type="submission" date="2024-06" db="EMBL/GenBank/DDBJ databases">
        <authorList>
            <person name="Tuo L."/>
        </authorList>
    </citation>
    <scope>NUCLEOTIDE SEQUENCE [LARGE SCALE GENOMIC DNA]</scope>
    <source>
        <strain evidence="1 2">ZMM04-5</strain>
    </source>
</reference>
<protein>
    <recommendedName>
        <fullName evidence="3">YozE SAM-like domain-containing protein</fullName>
    </recommendedName>
</protein>
<dbReference type="RefSeq" id="WP_367725481.1">
    <property type="nucleotide sequence ID" value="NZ_JBFOCH010000005.1"/>
</dbReference>
<proteinExistence type="predicted"/>
<evidence type="ECO:0000313" key="2">
    <source>
        <dbReference type="Proteomes" id="UP001556196"/>
    </source>
</evidence>
<dbReference type="EMBL" id="JBFOCI010000007">
    <property type="protein sequence ID" value="MEW9808257.1"/>
    <property type="molecule type" value="Genomic_DNA"/>
</dbReference>
<sequence>MDPARYFDRWFQSYCESERSHWLKGAMRAEFKLAAYEAFNEGIAFQKTMEDEDGLSDS</sequence>
<dbReference type="Proteomes" id="UP001556196">
    <property type="component" value="Unassembled WGS sequence"/>
</dbReference>
<keyword evidence="2" id="KW-1185">Reference proteome</keyword>
<name>A0ABV3R5M4_9HYPH</name>
<evidence type="ECO:0000313" key="1">
    <source>
        <dbReference type="EMBL" id="MEW9808257.1"/>
    </source>
</evidence>